<sequence>MDRPQLNSKTSHDNLTRKSSVETLRVDSVYLDKDGSRADNWSTCERLMKEYDQEKVKMWKEDIDTLLVFAGLFSAVVTTFSAQSLALMQSNLAGNSSLLATPRQAGETSAVERAHADVSTTSQPWHVPAYALRMNILWYASLVCSLLSAMIGILAKQWLREYTSHGSSSSREAVRLRQHRYNSLIHWHVPEIIASIPLVLEFSVILFLIGLLELLWSVHQLLAAVISAFVAASLAFYLLTMILPAIWASCPYKSPQSWVFMVCTQRCYKWLSNMFARLQAKDWYRRGTYSPMVLSTVPIDWRERDIASVSGNRFQLDGAALAWCYASTSDGDVRDAIIPCIRDVRPAPAVDFVFSVLAEAVGCSIPTLIDAVRSSKSIPMSDLLMIVQGPRGTARLIRMLLYVLPKVPHGTAALNPIQSFDASHAEGVELLDAIQILRQLLMGSARAFCEDPLHRQVIEALAELANEWEPTDVQRASIDLLWDLTSTGCNLSFCPSAIGNILICARTACLSEDWTTFCTACAVALTRLPALRLSPQEYTLYRRIWLDDWLIHVERYFRHCNTHKLAYDASVRSRWCTGLVALARSDPELLSGAVFKTLRKGVRLGLVGRNLGENDAWNDLQEIYSQFNEL</sequence>
<keyword evidence="4" id="KW-1185">Reference proteome</keyword>
<dbReference type="OrthoDB" id="3219854at2759"/>
<feature type="transmembrane region" description="Helical" evidence="1">
    <location>
        <begin position="66"/>
        <end position="88"/>
    </location>
</feature>
<dbReference type="Pfam" id="PF20153">
    <property type="entry name" value="DUF6535"/>
    <property type="match status" value="1"/>
</dbReference>
<evidence type="ECO:0000313" key="4">
    <source>
        <dbReference type="Proteomes" id="UP000218811"/>
    </source>
</evidence>
<feature type="transmembrane region" description="Helical" evidence="1">
    <location>
        <begin position="221"/>
        <end position="247"/>
    </location>
</feature>
<evidence type="ECO:0000256" key="1">
    <source>
        <dbReference type="SAM" id="Phobius"/>
    </source>
</evidence>
<keyword evidence="1" id="KW-1133">Transmembrane helix</keyword>
<feature type="domain" description="DUF6535" evidence="2">
    <location>
        <begin position="41"/>
        <end position="217"/>
    </location>
</feature>
<dbReference type="OMA" id="ICARTAC"/>
<dbReference type="InterPro" id="IPR045338">
    <property type="entry name" value="DUF6535"/>
</dbReference>
<evidence type="ECO:0000313" key="3">
    <source>
        <dbReference type="EMBL" id="PCH42084.1"/>
    </source>
</evidence>
<protein>
    <recommendedName>
        <fullName evidence="2">DUF6535 domain-containing protein</fullName>
    </recommendedName>
</protein>
<dbReference type="STRING" id="742152.A0A2H3JZC1"/>
<accession>A0A2H3JZC1</accession>
<name>A0A2H3JZC1_WOLCO</name>
<reference evidence="3 4" key="1">
    <citation type="journal article" date="2012" name="Science">
        <title>The Paleozoic origin of enzymatic lignin decomposition reconstructed from 31 fungal genomes.</title>
        <authorList>
            <person name="Floudas D."/>
            <person name="Binder M."/>
            <person name="Riley R."/>
            <person name="Barry K."/>
            <person name="Blanchette R.A."/>
            <person name="Henrissat B."/>
            <person name="Martinez A.T."/>
            <person name="Otillar R."/>
            <person name="Spatafora J.W."/>
            <person name="Yadav J.S."/>
            <person name="Aerts A."/>
            <person name="Benoit I."/>
            <person name="Boyd A."/>
            <person name="Carlson A."/>
            <person name="Copeland A."/>
            <person name="Coutinho P.M."/>
            <person name="de Vries R.P."/>
            <person name="Ferreira P."/>
            <person name="Findley K."/>
            <person name="Foster B."/>
            <person name="Gaskell J."/>
            <person name="Glotzer D."/>
            <person name="Gorecki P."/>
            <person name="Heitman J."/>
            <person name="Hesse C."/>
            <person name="Hori C."/>
            <person name="Igarashi K."/>
            <person name="Jurgens J.A."/>
            <person name="Kallen N."/>
            <person name="Kersten P."/>
            <person name="Kohler A."/>
            <person name="Kuees U."/>
            <person name="Kumar T.K.A."/>
            <person name="Kuo A."/>
            <person name="LaButti K."/>
            <person name="Larrondo L.F."/>
            <person name="Lindquist E."/>
            <person name="Ling A."/>
            <person name="Lombard V."/>
            <person name="Lucas S."/>
            <person name="Lundell T."/>
            <person name="Martin R."/>
            <person name="McLaughlin D.J."/>
            <person name="Morgenstern I."/>
            <person name="Morin E."/>
            <person name="Murat C."/>
            <person name="Nagy L.G."/>
            <person name="Nolan M."/>
            <person name="Ohm R.A."/>
            <person name="Patyshakuliyeva A."/>
            <person name="Rokas A."/>
            <person name="Ruiz-Duenas F.J."/>
            <person name="Sabat G."/>
            <person name="Salamov A."/>
            <person name="Samejima M."/>
            <person name="Schmutz J."/>
            <person name="Slot J.C."/>
            <person name="St John F."/>
            <person name="Stenlid J."/>
            <person name="Sun H."/>
            <person name="Sun S."/>
            <person name="Syed K."/>
            <person name="Tsang A."/>
            <person name="Wiebenga A."/>
            <person name="Young D."/>
            <person name="Pisabarro A."/>
            <person name="Eastwood D.C."/>
            <person name="Martin F."/>
            <person name="Cullen D."/>
            <person name="Grigoriev I.V."/>
            <person name="Hibbett D.S."/>
        </authorList>
    </citation>
    <scope>NUCLEOTIDE SEQUENCE [LARGE SCALE GENOMIC DNA]</scope>
    <source>
        <strain evidence="3 4">MD-104</strain>
    </source>
</reference>
<dbReference type="AlphaFoldDB" id="A0A2H3JZC1"/>
<evidence type="ECO:0000259" key="2">
    <source>
        <dbReference type="Pfam" id="PF20153"/>
    </source>
</evidence>
<feature type="transmembrane region" description="Helical" evidence="1">
    <location>
        <begin position="192"/>
        <end position="214"/>
    </location>
</feature>
<keyword evidence="1" id="KW-0472">Membrane</keyword>
<dbReference type="EMBL" id="KB468124">
    <property type="protein sequence ID" value="PCH42084.1"/>
    <property type="molecule type" value="Genomic_DNA"/>
</dbReference>
<gene>
    <name evidence="3" type="ORF">WOLCODRAFT_101511</name>
</gene>
<dbReference type="Proteomes" id="UP000218811">
    <property type="component" value="Unassembled WGS sequence"/>
</dbReference>
<organism evidence="3 4">
    <name type="scientific">Wolfiporia cocos (strain MD-104)</name>
    <name type="common">Brown rot fungus</name>
    <dbReference type="NCBI Taxonomy" id="742152"/>
    <lineage>
        <taxon>Eukaryota</taxon>
        <taxon>Fungi</taxon>
        <taxon>Dikarya</taxon>
        <taxon>Basidiomycota</taxon>
        <taxon>Agaricomycotina</taxon>
        <taxon>Agaricomycetes</taxon>
        <taxon>Polyporales</taxon>
        <taxon>Phaeolaceae</taxon>
        <taxon>Wolfiporia</taxon>
    </lineage>
</organism>
<keyword evidence="1" id="KW-0812">Transmembrane</keyword>
<proteinExistence type="predicted"/>
<feature type="transmembrane region" description="Helical" evidence="1">
    <location>
        <begin position="136"/>
        <end position="155"/>
    </location>
</feature>